<keyword evidence="1" id="KW-0472">Membrane</keyword>
<sequence length="110" mass="12937">MGKIYYENFNEAVIMLICVALWALIGILFTYGNLIFTDTDWSITKQTVVHFILMIILFFPLAILAGWFHLNFENIISFIIIFIVVYITMWFGTYQRNKKIIHEANNKLGH</sequence>
<protein>
    <submittedName>
        <fullName evidence="2">DUF3021 domain-containing protein</fullName>
    </submittedName>
</protein>
<feature type="transmembrane region" description="Helical" evidence="1">
    <location>
        <begin position="75"/>
        <end position="92"/>
    </location>
</feature>
<name>A0ABY2KSD3_9STAP</name>
<evidence type="ECO:0000313" key="3">
    <source>
        <dbReference type="Proteomes" id="UP000297598"/>
    </source>
</evidence>
<feature type="transmembrane region" description="Helical" evidence="1">
    <location>
        <begin position="12"/>
        <end position="36"/>
    </location>
</feature>
<dbReference type="InterPro" id="IPR021560">
    <property type="entry name" value="DUF3021"/>
</dbReference>
<dbReference type="Proteomes" id="UP000297598">
    <property type="component" value="Unassembled WGS sequence"/>
</dbReference>
<gene>
    <name evidence="2" type="ORF">BJR09_12390</name>
</gene>
<feature type="transmembrane region" description="Helical" evidence="1">
    <location>
        <begin position="48"/>
        <end position="69"/>
    </location>
</feature>
<proteinExistence type="predicted"/>
<dbReference type="Pfam" id="PF11457">
    <property type="entry name" value="DUF3021"/>
    <property type="match status" value="1"/>
</dbReference>
<keyword evidence="1" id="KW-0812">Transmembrane</keyword>
<evidence type="ECO:0000313" key="2">
    <source>
        <dbReference type="EMBL" id="TGE14955.1"/>
    </source>
</evidence>
<keyword evidence="1" id="KW-1133">Transmembrane helix</keyword>
<evidence type="ECO:0000256" key="1">
    <source>
        <dbReference type="SAM" id="Phobius"/>
    </source>
</evidence>
<dbReference type="EMBL" id="SRLS01000029">
    <property type="protein sequence ID" value="TGE14955.1"/>
    <property type="molecule type" value="Genomic_DNA"/>
</dbReference>
<comment type="caution">
    <text evidence="2">The sequence shown here is derived from an EMBL/GenBank/DDBJ whole genome shotgun (WGS) entry which is preliminary data.</text>
</comment>
<accession>A0ABY2KSD3</accession>
<dbReference type="RefSeq" id="WP_001803416.1">
    <property type="nucleotide sequence ID" value="NZ_SRLS01000029.1"/>
</dbReference>
<reference evidence="2 3" key="1">
    <citation type="submission" date="2019-04" db="EMBL/GenBank/DDBJ databases">
        <title>Genomic characterization of Staphylococcus petrasii strains.</title>
        <authorList>
            <person name="Vrbovska V."/>
            <person name="Kovarovic V."/>
            <person name="Maslanova I."/>
            <person name="Indrakova A."/>
            <person name="Petras P."/>
            <person name="Sedo O."/>
            <person name="Svec P."/>
            <person name="Fisarova L."/>
            <person name="Sedlacek I."/>
            <person name="Doskar J."/>
            <person name="Pantucek R."/>
        </authorList>
    </citation>
    <scope>NUCLEOTIDE SEQUENCE [LARGE SCALE GENOMIC DNA]</scope>
    <source>
        <strain evidence="2 3">P5404</strain>
    </source>
</reference>
<organism evidence="2 3">
    <name type="scientific">Staphylococcus petrasii</name>
    <dbReference type="NCBI Taxonomy" id="1276936"/>
    <lineage>
        <taxon>Bacteria</taxon>
        <taxon>Bacillati</taxon>
        <taxon>Bacillota</taxon>
        <taxon>Bacilli</taxon>
        <taxon>Bacillales</taxon>
        <taxon>Staphylococcaceae</taxon>
        <taxon>Staphylococcus</taxon>
    </lineage>
</organism>
<keyword evidence="3" id="KW-1185">Reference proteome</keyword>